<accession>A0A6N8DTK1</accession>
<dbReference type="Gene3D" id="3.40.50.150">
    <property type="entry name" value="Vaccinia Virus protein VP39"/>
    <property type="match status" value="1"/>
</dbReference>
<name>A0A6N8DTK1_RHOAC</name>
<dbReference type="SMART" id="SM00138">
    <property type="entry name" value="MeTrc"/>
    <property type="match status" value="1"/>
</dbReference>
<feature type="binding site" evidence="6">
    <location>
        <position position="134"/>
    </location>
    <ligand>
        <name>S-adenosyl-L-methionine</name>
        <dbReference type="ChEBI" id="CHEBI:59789"/>
    </ligand>
</feature>
<dbReference type="Proteomes" id="UP000439113">
    <property type="component" value="Unassembled WGS sequence"/>
</dbReference>
<dbReference type="Pfam" id="PF01739">
    <property type="entry name" value="CheR"/>
    <property type="match status" value="1"/>
</dbReference>
<dbReference type="SUPFAM" id="SSF53335">
    <property type="entry name" value="S-adenosyl-L-methionine-dependent methyltransferases"/>
    <property type="match status" value="1"/>
</dbReference>
<evidence type="ECO:0000256" key="3">
    <source>
        <dbReference type="ARBA" id="ARBA00022679"/>
    </source>
</evidence>
<dbReference type="InterPro" id="IPR000780">
    <property type="entry name" value="CheR_MeTrfase"/>
</dbReference>
<dbReference type="PIRSF" id="PIRSF000410">
    <property type="entry name" value="CheR"/>
    <property type="match status" value="1"/>
</dbReference>
<dbReference type="Pfam" id="PF03705">
    <property type="entry name" value="CheR_N"/>
    <property type="match status" value="1"/>
</dbReference>
<evidence type="ECO:0000259" key="7">
    <source>
        <dbReference type="PROSITE" id="PS50123"/>
    </source>
</evidence>
<proteinExistence type="predicted"/>
<dbReference type="PANTHER" id="PTHR24422">
    <property type="entry name" value="CHEMOTAXIS PROTEIN METHYLTRANSFERASE"/>
    <property type="match status" value="1"/>
</dbReference>
<evidence type="ECO:0000256" key="5">
    <source>
        <dbReference type="PIRNR" id="PIRNR000410"/>
    </source>
</evidence>
<feature type="binding site" evidence="6">
    <location>
        <position position="160"/>
    </location>
    <ligand>
        <name>S-adenosyl-L-methionine</name>
        <dbReference type="ChEBI" id="CHEBI:59789"/>
    </ligand>
</feature>
<keyword evidence="4 5" id="KW-0949">S-adenosyl-L-methionine</keyword>
<dbReference type="InterPro" id="IPR022641">
    <property type="entry name" value="CheR_N"/>
</dbReference>
<evidence type="ECO:0000313" key="9">
    <source>
        <dbReference type="Proteomes" id="UP000439113"/>
    </source>
</evidence>
<evidence type="ECO:0000256" key="1">
    <source>
        <dbReference type="ARBA" id="ARBA00001541"/>
    </source>
</evidence>
<feature type="binding site" evidence="6">
    <location>
        <position position="90"/>
    </location>
    <ligand>
        <name>S-adenosyl-L-methionine</name>
        <dbReference type="ChEBI" id="CHEBI:59789"/>
    </ligand>
</feature>
<reference evidence="8 9" key="1">
    <citation type="submission" date="2019-11" db="EMBL/GenBank/DDBJ databases">
        <title>Whole-genome sequence of a Rhodoblastus acidophilus DSM 142.</title>
        <authorList>
            <person name="Kyndt J.A."/>
            <person name="Meyer T.E."/>
        </authorList>
    </citation>
    <scope>NUCLEOTIDE SEQUENCE [LARGE SCALE GENOMIC DNA]</scope>
    <source>
        <strain evidence="8 9">DSM 142</strain>
    </source>
</reference>
<evidence type="ECO:0000313" key="8">
    <source>
        <dbReference type="EMBL" id="MTV32481.1"/>
    </source>
</evidence>
<sequence length="295" mass="33084">MPWRSRLSALRKDSLIEGDFPLTLEDFRDIAAMLYADARIHLTDSKASLVYSRLIKRLRALNLESFADYCALLREEEAERSEMLSALTTNVTRFFRERHHFEHFSSSVLPGLLARARRGARVRLWSAGCSSGEEPYSIALTVLEQDPRAADLDIKVLATDIDPRMIARGRDGVYPEAALAEDVSTGALQRFFFKEGSARRAAGELRKMVAFRRLNLNGDWPMRGPFDIIFCRNVAIYFDDATQEALWAKFAAMLAPGGWLYIGHSERVDGPASAYLDSAGVTAYRRNAKPQGGAQ</sequence>
<dbReference type="EMBL" id="WNKS01000017">
    <property type="protein sequence ID" value="MTV32481.1"/>
    <property type="molecule type" value="Genomic_DNA"/>
</dbReference>
<dbReference type="Gene3D" id="1.10.155.10">
    <property type="entry name" value="Chemotaxis receptor methyltransferase CheR, N-terminal domain"/>
    <property type="match status" value="1"/>
</dbReference>
<dbReference type="PANTHER" id="PTHR24422:SF19">
    <property type="entry name" value="CHEMOTAXIS PROTEIN METHYLTRANSFERASE"/>
    <property type="match status" value="1"/>
</dbReference>
<gene>
    <name evidence="8" type="ORF">GJ654_15960</name>
</gene>
<dbReference type="InterPro" id="IPR022642">
    <property type="entry name" value="CheR_C"/>
</dbReference>
<dbReference type="GO" id="GO:0032259">
    <property type="term" value="P:methylation"/>
    <property type="evidence" value="ECO:0007669"/>
    <property type="project" value="UniProtKB-KW"/>
</dbReference>
<evidence type="ECO:0000256" key="2">
    <source>
        <dbReference type="ARBA" id="ARBA00022603"/>
    </source>
</evidence>
<organism evidence="8 9">
    <name type="scientific">Rhodoblastus acidophilus</name>
    <name type="common">Rhodopseudomonas acidophila</name>
    <dbReference type="NCBI Taxonomy" id="1074"/>
    <lineage>
        <taxon>Bacteria</taxon>
        <taxon>Pseudomonadati</taxon>
        <taxon>Pseudomonadota</taxon>
        <taxon>Alphaproteobacteria</taxon>
        <taxon>Hyphomicrobiales</taxon>
        <taxon>Rhodoblastaceae</taxon>
        <taxon>Rhodoblastus</taxon>
    </lineage>
</organism>
<feature type="binding site" evidence="6">
    <location>
        <position position="96"/>
    </location>
    <ligand>
        <name>S-adenosyl-L-methionine</name>
        <dbReference type="ChEBI" id="CHEBI:59789"/>
    </ligand>
</feature>
<feature type="binding site" evidence="6">
    <location>
        <position position="92"/>
    </location>
    <ligand>
        <name>S-adenosyl-L-methionine</name>
        <dbReference type="ChEBI" id="CHEBI:59789"/>
    </ligand>
</feature>
<keyword evidence="2 5" id="KW-0489">Methyltransferase</keyword>
<feature type="binding site" evidence="6">
    <location>
        <begin position="215"/>
        <end position="216"/>
    </location>
    <ligand>
        <name>S-adenosyl-L-methionine</name>
        <dbReference type="ChEBI" id="CHEBI:59789"/>
    </ligand>
</feature>
<feature type="binding site" evidence="6">
    <location>
        <begin position="232"/>
        <end position="233"/>
    </location>
    <ligand>
        <name>S-adenosyl-L-methionine</name>
        <dbReference type="ChEBI" id="CHEBI:59789"/>
    </ligand>
</feature>
<protein>
    <recommendedName>
        <fullName evidence="5">Chemotaxis protein methyltransferase</fullName>
        <ecNumber evidence="5">2.1.1.80</ecNumber>
    </recommendedName>
</protein>
<dbReference type="CDD" id="cd02440">
    <property type="entry name" value="AdoMet_MTases"/>
    <property type="match status" value="1"/>
</dbReference>
<keyword evidence="3 5" id="KW-0808">Transferase</keyword>
<dbReference type="AlphaFoldDB" id="A0A6N8DTK1"/>
<feature type="domain" description="CheR-type methyltransferase" evidence="7">
    <location>
        <begin position="15"/>
        <end position="289"/>
    </location>
</feature>
<dbReference type="PRINTS" id="PR00996">
    <property type="entry name" value="CHERMTFRASE"/>
</dbReference>
<dbReference type="InterPro" id="IPR026024">
    <property type="entry name" value="Chemotaxis_MeTrfase_CheR"/>
</dbReference>
<dbReference type="GO" id="GO:0008983">
    <property type="term" value="F:protein-glutamate O-methyltransferase activity"/>
    <property type="evidence" value="ECO:0007669"/>
    <property type="project" value="UniProtKB-EC"/>
</dbReference>
<comment type="caution">
    <text evidence="8">The sequence shown here is derived from an EMBL/GenBank/DDBJ whole genome shotgun (WGS) entry which is preliminary data.</text>
</comment>
<comment type="function">
    <text evidence="5">Methylation of the membrane-bound methyl-accepting chemotaxis proteins (MCP) to form gamma-glutamyl methyl ester residues in MCP.</text>
</comment>
<comment type="catalytic activity">
    <reaction evidence="1 5">
        <text>L-glutamyl-[protein] + S-adenosyl-L-methionine = [protein]-L-glutamate 5-O-methyl ester + S-adenosyl-L-homocysteine</text>
        <dbReference type="Rhea" id="RHEA:24452"/>
        <dbReference type="Rhea" id="RHEA-COMP:10208"/>
        <dbReference type="Rhea" id="RHEA-COMP:10311"/>
        <dbReference type="ChEBI" id="CHEBI:29973"/>
        <dbReference type="ChEBI" id="CHEBI:57856"/>
        <dbReference type="ChEBI" id="CHEBI:59789"/>
        <dbReference type="ChEBI" id="CHEBI:82795"/>
        <dbReference type="EC" id="2.1.1.80"/>
    </reaction>
</comment>
<dbReference type="PROSITE" id="PS50123">
    <property type="entry name" value="CHER"/>
    <property type="match status" value="1"/>
</dbReference>
<dbReference type="SUPFAM" id="SSF47757">
    <property type="entry name" value="Chemotaxis receptor methyltransferase CheR, N-terminal domain"/>
    <property type="match status" value="1"/>
</dbReference>
<evidence type="ECO:0000256" key="4">
    <source>
        <dbReference type="ARBA" id="ARBA00022691"/>
    </source>
</evidence>
<evidence type="ECO:0000256" key="6">
    <source>
        <dbReference type="PIRSR" id="PIRSR000410-1"/>
    </source>
</evidence>
<dbReference type="InterPro" id="IPR050903">
    <property type="entry name" value="Bact_Chemotaxis_MeTrfase"/>
</dbReference>
<dbReference type="EC" id="2.1.1.80" evidence="5"/>
<dbReference type="InterPro" id="IPR036804">
    <property type="entry name" value="CheR_N_sf"/>
</dbReference>
<dbReference type="InterPro" id="IPR029063">
    <property type="entry name" value="SAM-dependent_MTases_sf"/>
</dbReference>